<comment type="similarity">
    <text evidence="2">Belongs to the GMC oxidoreductase family.</text>
</comment>
<evidence type="ECO:0000256" key="5">
    <source>
        <dbReference type="ARBA" id="ARBA00022827"/>
    </source>
</evidence>
<dbReference type="GO" id="GO:0050660">
    <property type="term" value="F:flavin adenine dinucleotide binding"/>
    <property type="evidence" value="ECO:0007669"/>
    <property type="project" value="InterPro"/>
</dbReference>
<dbReference type="PANTHER" id="PTHR11552">
    <property type="entry name" value="GLUCOSE-METHANOL-CHOLINE GMC OXIDOREDUCTASE"/>
    <property type="match status" value="1"/>
</dbReference>
<dbReference type="InterPro" id="IPR007867">
    <property type="entry name" value="GMC_OxRtase_C"/>
</dbReference>
<evidence type="ECO:0000313" key="12">
    <source>
        <dbReference type="Proteomes" id="UP000077266"/>
    </source>
</evidence>
<evidence type="ECO:0000256" key="9">
    <source>
        <dbReference type="SAM" id="SignalP"/>
    </source>
</evidence>
<accession>A0A165ZP20</accession>
<dbReference type="OrthoDB" id="269227at2759"/>
<dbReference type="EMBL" id="KV426220">
    <property type="protein sequence ID" value="KZV84539.1"/>
    <property type="molecule type" value="Genomic_DNA"/>
</dbReference>
<dbReference type="InterPro" id="IPR012132">
    <property type="entry name" value="GMC_OxRdtase"/>
</dbReference>
<protein>
    <submittedName>
        <fullName evidence="11">Alcohol oxidase</fullName>
    </submittedName>
</protein>
<feature type="active site" description="Proton donor" evidence="7">
    <location>
        <position position="533"/>
    </location>
</feature>
<dbReference type="Pfam" id="PF05199">
    <property type="entry name" value="GMC_oxred_C"/>
    <property type="match status" value="1"/>
</dbReference>
<name>A0A165ZP20_EXIGL</name>
<dbReference type="PANTHER" id="PTHR11552:SF201">
    <property type="entry name" value="GLUCOSE-METHANOL-CHOLINE OXIDOREDUCTASE N-TERMINAL DOMAIN-CONTAINING PROTEIN"/>
    <property type="match status" value="1"/>
</dbReference>
<organism evidence="11 12">
    <name type="scientific">Exidia glandulosa HHB12029</name>
    <dbReference type="NCBI Taxonomy" id="1314781"/>
    <lineage>
        <taxon>Eukaryota</taxon>
        <taxon>Fungi</taxon>
        <taxon>Dikarya</taxon>
        <taxon>Basidiomycota</taxon>
        <taxon>Agaricomycotina</taxon>
        <taxon>Agaricomycetes</taxon>
        <taxon>Auriculariales</taxon>
        <taxon>Exidiaceae</taxon>
        <taxon>Exidia</taxon>
    </lineage>
</organism>
<dbReference type="Pfam" id="PF00732">
    <property type="entry name" value="GMC_oxred_N"/>
    <property type="match status" value="1"/>
</dbReference>
<keyword evidence="4 9" id="KW-0732">Signal</keyword>
<dbReference type="Gene3D" id="4.10.450.10">
    <property type="entry name" value="Glucose Oxidase, domain 2"/>
    <property type="match status" value="1"/>
</dbReference>
<dbReference type="SUPFAM" id="SSF51905">
    <property type="entry name" value="FAD/NAD(P)-binding domain"/>
    <property type="match status" value="1"/>
</dbReference>
<dbReference type="Gene3D" id="3.30.560.10">
    <property type="entry name" value="Glucose Oxidase, domain 3"/>
    <property type="match status" value="1"/>
</dbReference>
<evidence type="ECO:0000256" key="8">
    <source>
        <dbReference type="PIRSR" id="PIRSR000137-2"/>
    </source>
</evidence>
<dbReference type="Gene3D" id="3.50.50.60">
    <property type="entry name" value="FAD/NAD(P)-binding domain"/>
    <property type="match status" value="1"/>
</dbReference>
<dbReference type="InterPro" id="IPR000172">
    <property type="entry name" value="GMC_OxRdtase_N"/>
</dbReference>
<evidence type="ECO:0000259" key="10">
    <source>
        <dbReference type="PROSITE" id="PS00624"/>
    </source>
</evidence>
<keyword evidence="5 8" id="KW-0274">FAD</keyword>
<feature type="domain" description="Glucose-methanol-choline oxidoreductase N-terminal" evidence="10">
    <location>
        <begin position="301"/>
        <end position="315"/>
    </location>
</feature>
<evidence type="ECO:0000313" key="11">
    <source>
        <dbReference type="EMBL" id="KZV84539.1"/>
    </source>
</evidence>
<evidence type="ECO:0000256" key="4">
    <source>
        <dbReference type="ARBA" id="ARBA00022729"/>
    </source>
</evidence>
<dbReference type="Proteomes" id="UP000077266">
    <property type="component" value="Unassembled WGS sequence"/>
</dbReference>
<gene>
    <name evidence="11" type="ORF">EXIGLDRAFT_624073</name>
</gene>
<evidence type="ECO:0000256" key="6">
    <source>
        <dbReference type="ARBA" id="ARBA00023002"/>
    </source>
</evidence>
<keyword evidence="6" id="KW-0560">Oxidoreductase</keyword>
<evidence type="ECO:0000256" key="3">
    <source>
        <dbReference type="ARBA" id="ARBA00022630"/>
    </source>
</evidence>
<sequence length="601" mass="63942">MRGSLLVSFASSCVVAAATTTTPTYDYVVVGGGTAGKSLTVGSRLSEDPRISVLVLEAGQNAEDFQEVVVPGLILTGQSVGGILDWKYQTVPQPKFNGRQITLSAGKALGGSSVTSALIFVRTRAQKEQYDAWGSLNNDPSWGFSALLPFFKKSEHVFQPDAYQREFGAKLDLPFRGTKGAAAVGYGNFEYAQSALWRSAAEKLGLPAGTDETDGETRAVSVSTASIDPRNNTRCDATCAYYTPVSRRPNFTVMTNVTVTRILWKSTKVPGDAVAGGVEYVDQSGVVHNISVTREVIVAAGAIGSPKILELSGVGNPAILKSAGVKPVVTLPAVGENLSGIPFARLLSRAPCSLTLTAPSDLFSHEALAPLLKAARANISHYASEFSNGISAVARGIVAQHTAALSLWERNAERPVEMFFQPGYLGPTPAAQRPGGANTNFSSITTLFYTPLSRGRVHISSSDPSVPPTLDPAYWSHPLDSAAHVKGVQFARKMLKTAPLSSINGGEFEPGEDKQSDEDVEAWMRTIIQSDFHAAGTAVMLPRELGGVVDTKLKVYGTRNVRVVDASIFPLPLSAHTVRNAVSMFGTYSNARPGRFGLRGY</sequence>
<reference evidence="11 12" key="1">
    <citation type="journal article" date="2016" name="Mol. Biol. Evol.">
        <title>Comparative Genomics of Early-Diverging Mushroom-Forming Fungi Provides Insights into the Origins of Lignocellulose Decay Capabilities.</title>
        <authorList>
            <person name="Nagy L.G."/>
            <person name="Riley R."/>
            <person name="Tritt A."/>
            <person name="Adam C."/>
            <person name="Daum C."/>
            <person name="Floudas D."/>
            <person name="Sun H."/>
            <person name="Yadav J.S."/>
            <person name="Pangilinan J."/>
            <person name="Larsson K.H."/>
            <person name="Matsuura K."/>
            <person name="Barry K."/>
            <person name="Labutti K."/>
            <person name="Kuo R."/>
            <person name="Ohm R.A."/>
            <person name="Bhattacharya S.S."/>
            <person name="Shirouzu T."/>
            <person name="Yoshinaga Y."/>
            <person name="Martin F.M."/>
            <person name="Grigoriev I.V."/>
            <person name="Hibbett D.S."/>
        </authorList>
    </citation>
    <scope>NUCLEOTIDE SEQUENCE [LARGE SCALE GENOMIC DNA]</scope>
    <source>
        <strain evidence="11 12">HHB12029</strain>
    </source>
</reference>
<dbReference type="GO" id="GO:0016614">
    <property type="term" value="F:oxidoreductase activity, acting on CH-OH group of donors"/>
    <property type="evidence" value="ECO:0007669"/>
    <property type="project" value="InterPro"/>
</dbReference>
<evidence type="ECO:0000256" key="2">
    <source>
        <dbReference type="ARBA" id="ARBA00010790"/>
    </source>
</evidence>
<dbReference type="InParanoid" id="A0A165ZP20"/>
<dbReference type="InterPro" id="IPR036188">
    <property type="entry name" value="FAD/NAD-bd_sf"/>
</dbReference>
<feature type="signal peptide" evidence="9">
    <location>
        <begin position="1"/>
        <end position="17"/>
    </location>
</feature>
<dbReference type="STRING" id="1314781.A0A165ZP20"/>
<keyword evidence="3" id="KW-0285">Flavoprotein</keyword>
<dbReference type="SUPFAM" id="SSF54373">
    <property type="entry name" value="FAD-linked reductases, C-terminal domain"/>
    <property type="match status" value="1"/>
</dbReference>
<proteinExistence type="inferred from homology"/>
<dbReference type="InterPro" id="IPR027424">
    <property type="entry name" value="Glucose_Oxidase_domain_2"/>
</dbReference>
<feature type="active site" description="Proton acceptor" evidence="7">
    <location>
        <position position="576"/>
    </location>
</feature>
<evidence type="ECO:0000256" key="1">
    <source>
        <dbReference type="ARBA" id="ARBA00001974"/>
    </source>
</evidence>
<evidence type="ECO:0000256" key="7">
    <source>
        <dbReference type="PIRSR" id="PIRSR000137-1"/>
    </source>
</evidence>
<dbReference type="AlphaFoldDB" id="A0A165ZP20"/>
<dbReference type="PIRSF" id="PIRSF000137">
    <property type="entry name" value="Alcohol_oxidase"/>
    <property type="match status" value="1"/>
</dbReference>
<feature type="binding site" evidence="8">
    <location>
        <position position="259"/>
    </location>
    <ligand>
        <name>FAD</name>
        <dbReference type="ChEBI" id="CHEBI:57692"/>
    </ligand>
</feature>
<comment type="cofactor">
    <cofactor evidence="1 8">
        <name>FAD</name>
        <dbReference type="ChEBI" id="CHEBI:57692"/>
    </cofactor>
</comment>
<keyword evidence="12" id="KW-1185">Reference proteome</keyword>
<dbReference type="PROSITE" id="PS00624">
    <property type="entry name" value="GMC_OXRED_2"/>
    <property type="match status" value="1"/>
</dbReference>
<feature type="chain" id="PRO_5007870183" evidence="9">
    <location>
        <begin position="18"/>
        <end position="601"/>
    </location>
</feature>